<organism evidence="2 3">
    <name type="scientific">Batrachochytrium salamandrivorans</name>
    <dbReference type="NCBI Taxonomy" id="1357716"/>
    <lineage>
        <taxon>Eukaryota</taxon>
        <taxon>Fungi</taxon>
        <taxon>Fungi incertae sedis</taxon>
        <taxon>Chytridiomycota</taxon>
        <taxon>Chytridiomycota incertae sedis</taxon>
        <taxon>Chytridiomycetes</taxon>
        <taxon>Rhizophydiales</taxon>
        <taxon>Rhizophydiales incertae sedis</taxon>
        <taxon>Batrachochytrium</taxon>
    </lineage>
</organism>
<keyword evidence="1" id="KW-0496">Mitochondrion</keyword>
<dbReference type="PANTHER" id="PTHR43657">
    <property type="entry name" value="TRYPTOPHAN RNA-BINDING ATTENUATOR PROTEIN-LIKE PROTEIN"/>
    <property type="match status" value="1"/>
</dbReference>
<accession>A0ABQ8FLC4</accession>
<sequence>MSTKSISSATQAKPLPSAFPIVQGIQSISLDSKLDMTAGMADIAQSGSVSRHASLVPTSCFQVVNPGSSAMLRATLVSGEAVLAAVGTIAGTFGHVTSELTVGAPTREALLRRLAGGSLFFEKFSVDSHSQGVVLVAPRDLGDIVTVSLDGSVELTMRQSALLAATSKVEVVLASGGFGLADSGLFNYVVRGKGDVAMTAYGGMVRIVLNAGEEAIINPRNMIAWDSSMSVGPITSDALPLAKIPIRPSLTWLASQKIPIAIQNGVEATIQFANTIVQQTLHQVRYWVIGQRGLYRACGPGQIFLATRLKPTVVIPSFKSSSPA</sequence>
<comment type="subcellular location">
    <subcellularLocation>
        <location evidence="1">Mitochondrion</location>
    </subcellularLocation>
</comment>
<dbReference type="PANTHER" id="PTHR43657:SF1">
    <property type="entry name" value="ALTERED INHERITANCE OF MITOCHONDRIA PROTEIN 24, MITOCHONDRIAL"/>
    <property type="match status" value="1"/>
</dbReference>
<dbReference type="InterPro" id="IPR036983">
    <property type="entry name" value="AIM24_sf"/>
</dbReference>
<dbReference type="Pfam" id="PF01987">
    <property type="entry name" value="AIM24"/>
    <property type="match status" value="1"/>
</dbReference>
<dbReference type="InterPro" id="IPR002838">
    <property type="entry name" value="AIM24"/>
</dbReference>
<dbReference type="InterPro" id="IPR016031">
    <property type="entry name" value="Trp_RNA-bd_attenuator-like_dom"/>
</dbReference>
<dbReference type="Proteomes" id="UP001648503">
    <property type="component" value="Unassembled WGS sequence"/>
</dbReference>
<evidence type="ECO:0000313" key="3">
    <source>
        <dbReference type="Proteomes" id="UP001648503"/>
    </source>
</evidence>
<dbReference type="SUPFAM" id="SSF51219">
    <property type="entry name" value="TRAP-like"/>
    <property type="match status" value="1"/>
</dbReference>
<evidence type="ECO:0000313" key="2">
    <source>
        <dbReference type="EMBL" id="KAH6600261.1"/>
    </source>
</evidence>
<proteinExistence type="inferred from homology"/>
<protein>
    <recommendedName>
        <fullName evidence="1">Altered inheritance of mitochondria protein 24, mitochondrial</fullName>
    </recommendedName>
</protein>
<reference evidence="2 3" key="1">
    <citation type="submission" date="2021-02" db="EMBL/GenBank/DDBJ databases">
        <title>Variation within the Batrachochytrium salamandrivorans European outbreak.</title>
        <authorList>
            <person name="Kelly M."/>
            <person name="Pasmans F."/>
            <person name="Shea T.P."/>
            <person name="Munoz J.F."/>
            <person name="Carranza S."/>
            <person name="Cuomo C.A."/>
            <person name="Martel A."/>
        </authorList>
    </citation>
    <scope>NUCLEOTIDE SEQUENCE [LARGE SCALE GENOMIC DNA]</scope>
    <source>
        <strain evidence="2 3">AMFP18/2</strain>
    </source>
</reference>
<name>A0ABQ8FLC4_9FUNG</name>
<dbReference type="EMBL" id="JAFCIX010000042">
    <property type="protein sequence ID" value="KAH6600261.1"/>
    <property type="molecule type" value="Genomic_DNA"/>
</dbReference>
<keyword evidence="3" id="KW-1185">Reference proteome</keyword>
<evidence type="ECO:0000256" key="1">
    <source>
        <dbReference type="RuleBase" id="RU363045"/>
    </source>
</evidence>
<comment type="caution">
    <text evidence="2">The sequence shown here is derived from an EMBL/GenBank/DDBJ whole genome shotgun (WGS) entry which is preliminary data.</text>
</comment>
<comment type="similarity">
    <text evidence="1">Belongs to the AIM24 family.</text>
</comment>
<gene>
    <name evidence="2" type="ORF">BASA50_002436</name>
</gene>
<dbReference type="Gene3D" id="3.60.160.10">
    <property type="entry name" value="Mitochondrial biogenesis AIM24"/>
    <property type="match status" value="1"/>
</dbReference>